<feature type="region of interest" description="Disordered" evidence="5">
    <location>
        <begin position="707"/>
        <end position="726"/>
    </location>
</feature>
<evidence type="ECO:0000313" key="7">
    <source>
        <dbReference type="EMBL" id="CAK9264990.1"/>
    </source>
</evidence>
<feature type="compositionally biased region" description="Basic and acidic residues" evidence="5">
    <location>
        <begin position="392"/>
        <end position="418"/>
    </location>
</feature>
<organism evidence="7 8">
    <name type="scientific">Sphagnum jensenii</name>
    <dbReference type="NCBI Taxonomy" id="128206"/>
    <lineage>
        <taxon>Eukaryota</taxon>
        <taxon>Viridiplantae</taxon>
        <taxon>Streptophyta</taxon>
        <taxon>Embryophyta</taxon>
        <taxon>Bryophyta</taxon>
        <taxon>Sphagnophytina</taxon>
        <taxon>Sphagnopsida</taxon>
        <taxon>Sphagnales</taxon>
        <taxon>Sphagnaceae</taxon>
        <taxon>Sphagnum</taxon>
    </lineage>
</organism>
<keyword evidence="3" id="KW-0804">Transcription</keyword>
<reference evidence="7" key="1">
    <citation type="submission" date="2024-02" db="EMBL/GenBank/DDBJ databases">
        <authorList>
            <consortium name="ELIXIR-Norway"/>
            <consortium name="Elixir Norway"/>
        </authorList>
    </citation>
    <scope>NUCLEOTIDE SEQUENCE</scope>
</reference>
<evidence type="ECO:0000259" key="6">
    <source>
        <dbReference type="PROSITE" id="PS50863"/>
    </source>
</evidence>
<dbReference type="PROSITE" id="PS50863">
    <property type="entry name" value="B3"/>
    <property type="match status" value="2"/>
</dbReference>
<feature type="compositionally biased region" description="Polar residues" evidence="5">
    <location>
        <begin position="474"/>
        <end position="483"/>
    </location>
</feature>
<dbReference type="Proteomes" id="UP001497444">
    <property type="component" value="Chromosome 17"/>
</dbReference>
<feature type="domain" description="TF-B3" evidence="6">
    <location>
        <begin position="28"/>
        <end position="118"/>
    </location>
</feature>
<keyword evidence="1" id="KW-0805">Transcription regulation</keyword>
<dbReference type="SMART" id="SM01019">
    <property type="entry name" value="B3"/>
    <property type="match status" value="2"/>
</dbReference>
<evidence type="ECO:0000256" key="4">
    <source>
        <dbReference type="ARBA" id="ARBA00023242"/>
    </source>
</evidence>
<name>A0ABP0WHR9_9BRYO</name>
<dbReference type="InterPro" id="IPR015300">
    <property type="entry name" value="DNA-bd_pseudobarrel_sf"/>
</dbReference>
<feature type="region of interest" description="Disordered" evidence="5">
    <location>
        <begin position="462"/>
        <end position="483"/>
    </location>
</feature>
<dbReference type="InterPro" id="IPR044837">
    <property type="entry name" value="REM16-like"/>
</dbReference>
<protein>
    <recommendedName>
        <fullName evidence="6">TF-B3 domain-containing protein</fullName>
    </recommendedName>
</protein>
<dbReference type="SUPFAM" id="SSF101936">
    <property type="entry name" value="DNA-binding pseudobarrel domain"/>
    <property type="match status" value="2"/>
</dbReference>
<dbReference type="CDD" id="cd10017">
    <property type="entry name" value="B3_DNA"/>
    <property type="match status" value="2"/>
</dbReference>
<dbReference type="EMBL" id="OZ020112">
    <property type="protein sequence ID" value="CAK9264990.1"/>
    <property type="molecule type" value="Genomic_DNA"/>
</dbReference>
<sequence length="895" mass="97534">MGGCSGDVHNNGNNALASSSFPRFLTTTTELAIMHNTRHQPFLEIPAAFWRQHSSAMQEVLTLQGGDSGCEWQVSLCNGGFYDGWKAFAMDHFLKKGEHLVFTLVANDRFVVHIFDEFGSEKLISRGLSSKGQRQQLHCIHSQQEDDITESGISEKQKPPGALMHENGAFVLACHSGAGKAYGGGEHANVSTVLDMKVTDESDHGHKPCGIQAGDTISSGGKDLGITAALQVKQRKPASASSRLPSSWMRTPMRVLLARSAIARARQKKLLEDTGKGCGTLQSKDLYSAKDEEEEVLFHNESITHSGDHVFLHSGTRCSSEHDTQNRFSASGCATGLTTSLPLEQMKTLHSTEKSSKLRYTCSSCGTTGYFRNCCKQDSITEGVPAVKSNTRRGDPTRGLLREQQMKGEKEQCALESEEHGEQNGITCCRSEEKSRDPAKLDVTVDYSKHLNMHAVEGGIVVGQDCGSPDKGKNATSGRQQKYSSDIAANDGTTALGLTSGSGQTRGGGGCMEKNMLVKSADSSVLHEESALQDVNGMIDRAAVNEFQKPNVIEGKKYDALDAAHAFETESKKPCVLVVMKPSYVQRNFAFGVPAKSSREHFPKTDAAVTLVDIAGKTWSALWHKQRKYINGAGWKDFALAHHLKEGDVCVLEVVQRAGSQLKLLVHIFPVVEVCDHVSNGKADGRTIGPSANGAVSTRLRTTLVEPTNSPSAFSSEGEVHKEFHGKQNTKIERNEGCDTGKKRKKLETSVATTLIKKECGTGKKRKMPAIPVTTVKSCQAVNSAKKKKQGYLIKRNKSFPTKEMKQRRNRRVISTSHIAPTAVKSEAIQNAGNLYHIVRLIDRRIGGNGVLYLVEIEGAVRQGSNKGSAEQDKDGNWWVPSNHFTSDFVSCFID</sequence>
<accession>A0ABP0WHR9</accession>
<evidence type="ECO:0000256" key="3">
    <source>
        <dbReference type="ARBA" id="ARBA00023163"/>
    </source>
</evidence>
<keyword evidence="4" id="KW-0539">Nucleus</keyword>
<dbReference type="InterPro" id="IPR003340">
    <property type="entry name" value="B3_DNA-bd"/>
</dbReference>
<dbReference type="PANTHER" id="PTHR31391:SF106">
    <property type="entry name" value="B3 DOMAIN-CONTAINING PROTEIN OS01G0723500"/>
    <property type="match status" value="1"/>
</dbReference>
<evidence type="ECO:0000256" key="1">
    <source>
        <dbReference type="ARBA" id="ARBA00023015"/>
    </source>
</evidence>
<keyword evidence="8" id="KW-1185">Reference proteome</keyword>
<feature type="region of interest" description="Disordered" evidence="5">
    <location>
        <begin position="386"/>
        <end position="418"/>
    </location>
</feature>
<dbReference type="Gene3D" id="2.40.330.10">
    <property type="entry name" value="DNA-binding pseudobarrel domain"/>
    <property type="match status" value="2"/>
</dbReference>
<feature type="domain" description="TF-B3" evidence="6">
    <location>
        <begin position="576"/>
        <end position="672"/>
    </location>
</feature>
<evidence type="ECO:0000313" key="8">
    <source>
        <dbReference type="Proteomes" id="UP001497444"/>
    </source>
</evidence>
<keyword evidence="2" id="KW-0238">DNA-binding</keyword>
<gene>
    <name evidence="7" type="ORF">CSSPJE1EN1_LOCUS10468</name>
</gene>
<evidence type="ECO:0000256" key="2">
    <source>
        <dbReference type="ARBA" id="ARBA00023125"/>
    </source>
</evidence>
<dbReference type="Pfam" id="PF02362">
    <property type="entry name" value="B3"/>
    <property type="match status" value="2"/>
</dbReference>
<evidence type="ECO:0000256" key="5">
    <source>
        <dbReference type="SAM" id="MobiDB-lite"/>
    </source>
</evidence>
<proteinExistence type="predicted"/>
<dbReference type="PANTHER" id="PTHR31391">
    <property type="entry name" value="B3 DOMAIN-CONTAINING PROTEIN OS11G0197600-RELATED"/>
    <property type="match status" value="1"/>
</dbReference>